<reference evidence="3" key="1">
    <citation type="submission" date="2022-10" db="EMBL/GenBank/DDBJ databases">
        <title>Genome assembly of Pristionchus species.</title>
        <authorList>
            <person name="Yoshida K."/>
            <person name="Sommer R.J."/>
        </authorList>
    </citation>
    <scope>NUCLEOTIDE SEQUENCE [LARGE SCALE GENOMIC DNA]</scope>
    <source>
        <strain evidence="3">RS5460</strain>
    </source>
</reference>
<evidence type="ECO:0000256" key="1">
    <source>
        <dbReference type="SAM" id="SignalP"/>
    </source>
</evidence>
<dbReference type="Gene3D" id="1.20.120.1100">
    <property type="match status" value="1"/>
</dbReference>
<comment type="caution">
    <text evidence="2">The sequence shown here is derived from an EMBL/GenBank/DDBJ whole genome shotgun (WGS) entry which is preliminary data.</text>
</comment>
<dbReference type="Proteomes" id="UP001328107">
    <property type="component" value="Unassembled WGS sequence"/>
</dbReference>
<evidence type="ECO:0000313" key="2">
    <source>
        <dbReference type="EMBL" id="GMR40097.1"/>
    </source>
</evidence>
<keyword evidence="3" id="KW-1185">Reference proteome</keyword>
<gene>
    <name evidence="2" type="ORF">PMAYCL1PPCAC_10292</name>
</gene>
<name>A0AAN5CE00_9BILA</name>
<organism evidence="2 3">
    <name type="scientific">Pristionchus mayeri</name>
    <dbReference type="NCBI Taxonomy" id="1317129"/>
    <lineage>
        <taxon>Eukaryota</taxon>
        <taxon>Metazoa</taxon>
        <taxon>Ecdysozoa</taxon>
        <taxon>Nematoda</taxon>
        <taxon>Chromadorea</taxon>
        <taxon>Rhabditida</taxon>
        <taxon>Rhabditina</taxon>
        <taxon>Diplogasteromorpha</taxon>
        <taxon>Diplogasteroidea</taxon>
        <taxon>Neodiplogasteridae</taxon>
        <taxon>Pristionchus</taxon>
    </lineage>
</organism>
<accession>A0AAN5CE00</accession>
<dbReference type="EMBL" id="BTRK01000003">
    <property type="protein sequence ID" value="GMR40097.1"/>
    <property type="molecule type" value="Genomic_DNA"/>
</dbReference>
<dbReference type="AlphaFoldDB" id="A0AAN5CE00"/>
<keyword evidence="1" id="KW-0732">Signal</keyword>
<evidence type="ECO:0008006" key="4">
    <source>
        <dbReference type="Google" id="ProtNLM"/>
    </source>
</evidence>
<feature type="signal peptide" evidence="1">
    <location>
        <begin position="1"/>
        <end position="19"/>
    </location>
</feature>
<protein>
    <recommendedName>
        <fullName evidence="4">Fatty acyl-CoA reductase</fullName>
    </recommendedName>
</protein>
<feature type="chain" id="PRO_5042921088" description="Fatty acyl-CoA reductase" evidence="1">
    <location>
        <begin position="20"/>
        <end position="157"/>
    </location>
</feature>
<sequence>MLQPAPLLALIAVCSCTFADKPYRPYDALRDGVSKLLPSETKEFFSRLTSQDKTILRDIVANYAIPQRNKRISTLFGKVKEFIRGMYYLDRHILKEILFDYEALEAKMARYYYIFDKVHNSMKEKIGSLGEEAKAFIEERLRRPTFITTFPSLSRSS</sequence>
<evidence type="ECO:0000313" key="3">
    <source>
        <dbReference type="Proteomes" id="UP001328107"/>
    </source>
</evidence>
<proteinExistence type="predicted"/>